<reference evidence="2" key="1">
    <citation type="submission" date="2020-10" db="EMBL/GenBank/DDBJ databases">
        <title>Chromosome-scale genome assembly of the Allis shad, Alosa alosa.</title>
        <authorList>
            <person name="Margot Z."/>
            <person name="Christophe K."/>
            <person name="Cabau C."/>
            <person name="Louis A."/>
            <person name="Berthelot C."/>
            <person name="Parey E."/>
            <person name="Roest Crollius H."/>
            <person name="Montfort J."/>
            <person name="Robinson-Rechavi M."/>
            <person name="Bucao C."/>
            <person name="Bouchez O."/>
            <person name="Gislard M."/>
            <person name="Lluch J."/>
            <person name="Milhes M."/>
            <person name="Lampietro C."/>
            <person name="Lopez Roques C."/>
            <person name="Donnadieu C."/>
            <person name="Braasch I."/>
            <person name="Desvignes T."/>
            <person name="Postlethwait J."/>
            <person name="Bobe J."/>
            <person name="Guiguen Y."/>
        </authorList>
    </citation>
    <scope>NUCLEOTIDE SEQUENCE</scope>
    <source>
        <strain evidence="2">M-15738</strain>
        <tissue evidence="2">Blood</tissue>
    </source>
</reference>
<dbReference type="Proteomes" id="UP000823561">
    <property type="component" value="Chromosome 6"/>
</dbReference>
<accession>A0AAV6H029</accession>
<feature type="region of interest" description="Disordered" evidence="1">
    <location>
        <begin position="71"/>
        <end position="104"/>
    </location>
</feature>
<feature type="compositionally biased region" description="Low complexity" evidence="1">
    <location>
        <begin position="81"/>
        <end position="90"/>
    </location>
</feature>
<protein>
    <submittedName>
        <fullName evidence="2">Uncharacterized protein</fullName>
    </submittedName>
</protein>
<gene>
    <name evidence="2" type="ORF">AALO_G00088430</name>
</gene>
<evidence type="ECO:0000313" key="2">
    <source>
        <dbReference type="EMBL" id="KAG5280379.1"/>
    </source>
</evidence>
<dbReference type="AlphaFoldDB" id="A0AAV6H029"/>
<keyword evidence="3" id="KW-1185">Reference proteome</keyword>
<evidence type="ECO:0000256" key="1">
    <source>
        <dbReference type="SAM" id="MobiDB-lite"/>
    </source>
</evidence>
<comment type="caution">
    <text evidence="2">The sequence shown here is derived from an EMBL/GenBank/DDBJ whole genome shotgun (WGS) entry which is preliminary data.</text>
</comment>
<proteinExistence type="predicted"/>
<dbReference type="EMBL" id="JADWDJ010000006">
    <property type="protein sequence ID" value="KAG5280379.1"/>
    <property type="molecule type" value="Genomic_DNA"/>
</dbReference>
<evidence type="ECO:0000313" key="3">
    <source>
        <dbReference type="Proteomes" id="UP000823561"/>
    </source>
</evidence>
<organism evidence="2 3">
    <name type="scientific">Alosa alosa</name>
    <name type="common">allis shad</name>
    <dbReference type="NCBI Taxonomy" id="278164"/>
    <lineage>
        <taxon>Eukaryota</taxon>
        <taxon>Metazoa</taxon>
        <taxon>Chordata</taxon>
        <taxon>Craniata</taxon>
        <taxon>Vertebrata</taxon>
        <taxon>Euteleostomi</taxon>
        <taxon>Actinopterygii</taxon>
        <taxon>Neopterygii</taxon>
        <taxon>Teleostei</taxon>
        <taxon>Clupei</taxon>
        <taxon>Clupeiformes</taxon>
        <taxon>Clupeoidei</taxon>
        <taxon>Clupeidae</taxon>
        <taxon>Alosa</taxon>
    </lineage>
</organism>
<sequence>MNTCCRKNKVATGTVLVIPKCPECTIFNTWCRVQDLVKGKGTNNDFISTVALHGGTEWAFHCSTHLARVQEGGSRREEASSEPAGSGAERPVTEGSGVNSLWLG</sequence>
<name>A0AAV6H029_9TELE</name>